<name>A0ABU1JHH2_9MICC</name>
<feature type="domain" description="4'-phosphopantetheinyl transferase" evidence="2">
    <location>
        <begin position="129"/>
        <end position="191"/>
    </location>
</feature>
<comment type="caution">
    <text evidence="3">The sequence shown here is derived from an EMBL/GenBank/DDBJ whole genome shotgun (WGS) entry which is preliminary data.</text>
</comment>
<dbReference type="RefSeq" id="WP_309800151.1">
    <property type="nucleotide sequence ID" value="NZ_BAAAHY010000004.1"/>
</dbReference>
<evidence type="ECO:0000313" key="4">
    <source>
        <dbReference type="Proteomes" id="UP001185069"/>
    </source>
</evidence>
<keyword evidence="4" id="KW-1185">Reference proteome</keyword>
<dbReference type="SUPFAM" id="SSF56214">
    <property type="entry name" value="4'-phosphopantetheinyl transferase"/>
    <property type="match status" value="2"/>
</dbReference>
<dbReference type="EC" id="2.7.8.-" evidence="3"/>
<dbReference type="Gene3D" id="3.90.470.20">
    <property type="entry name" value="4'-phosphopantetheinyl transferase domain"/>
    <property type="match status" value="1"/>
</dbReference>
<dbReference type="EMBL" id="JAVDQF010000001">
    <property type="protein sequence ID" value="MDR6270831.1"/>
    <property type="molecule type" value="Genomic_DNA"/>
</dbReference>
<dbReference type="Pfam" id="PF01648">
    <property type="entry name" value="ACPS"/>
    <property type="match status" value="1"/>
</dbReference>
<sequence>MNHRLMTGEPVRFDGVALQAVQLAGVTPEPAWLNGPETVRAERFATAELRRDFIARRTAVRIFAAALFDLDPAGLAPRYSCPEHGTGPELDHGRPGFAAQGEALPISLSSSSRRGWLLLGAAAAPGSRLGVDLEWIASVGFEGFDDLVLSAAERQDLAALPAAERLPRRARIWSRKEAWSKAEGSGLQGRISGIDSAAAGIVDIPNQLIGLPEGFVAAQAVQSG</sequence>
<dbReference type="InterPro" id="IPR037143">
    <property type="entry name" value="4-PPantetheinyl_Trfase_dom_sf"/>
</dbReference>
<reference evidence="3 4" key="1">
    <citation type="submission" date="2023-07" db="EMBL/GenBank/DDBJ databases">
        <title>Sequencing the genomes of 1000 actinobacteria strains.</title>
        <authorList>
            <person name="Klenk H.-P."/>
        </authorList>
    </citation>
    <scope>NUCLEOTIDE SEQUENCE [LARGE SCALE GENOMIC DNA]</scope>
    <source>
        <strain evidence="3 4">DSM 14555</strain>
    </source>
</reference>
<dbReference type="GO" id="GO:0016740">
    <property type="term" value="F:transferase activity"/>
    <property type="evidence" value="ECO:0007669"/>
    <property type="project" value="UniProtKB-KW"/>
</dbReference>
<protein>
    <submittedName>
        <fullName evidence="3">4'-phosphopantetheinyl transferase</fullName>
        <ecNumber evidence="3">2.7.8.-</ecNumber>
    </submittedName>
</protein>
<evidence type="ECO:0000313" key="3">
    <source>
        <dbReference type="EMBL" id="MDR6270831.1"/>
    </source>
</evidence>
<dbReference type="InterPro" id="IPR008278">
    <property type="entry name" value="4-PPantetheinyl_Trfase_dom"/>
</dbReference>
<proteinExistence type="predicted"/>
<keyword evidence="1 3" id="KW-0808">Transferase</keyword>
<dbReference type="Proteomes" id="UP001185069">
    <property type="component" value="Unassembled WGS sequence"/>
</dbReference>
<evidence type="ECO:0000259" key="2">
    <source>
        <dbReference type="Pfam" id="PF01648"/>
    </source>
</evidence>
<evidence type="ECO:0000256" key="1">
    <source>
        <dbReference type="ARBA" id="ARBA00022679"/>
    </source>
</evidence>
<accession>A0ABU1JHH2</accession>
<gene>
    <name evidence="3" type="ORF">JOE69_003069</name>
</gene>
<organism evidence="3 4">
    <name type="scientific">Arthrobacter russicus</name>
    <dbReference type="NCBI Taxonomy" id="172040"/>
    <lineage>
        <taxon>Bacteria</taxon>
        <taxon>Bacillati</taxon>
        <taxon>Actinomycetota</taxon>
        <taxon>Actinomycetes</taxon>
        <taxon>Micrococcales</taxon>
        <taxon>Micrococcaceae</taxon>
        <taxon>Arthrobacter</taxon>
    </lineage>
</organism>